<sequence>MMDLETFRQEARDFIESNCPKNMRS</sequence>
<dbReference type="EMBL" id="UINC01103993">
    <property type="protein sequence ID" value="SVC66824.1"/>
    <property type="molecule type" value="Genomic_DNA"/>
</dbReference>
<name>A0A382P070_9ZZZZ</name>
<gene>
    <name evidence="2" type="ORF">METZ01_LOCUS319678</name>
</gene>
<evidence type="ECO:0000313" key="2">
    <source>
        <dbReference type="EMBL" id="SVC66824.1"/>
    </source>
</evidence>
<feature type="compositionally biased region" description="Basic and acidic residues" evidence="1">
    <location>
        <begin position="1"/>
        <end position="15"/>
    </location>
</feature>
<proteinExistence type="predicted"/>
<accession>A0A382P070</accession>
<protein>
    <submittedName>
        <fullName evidence="2">Uncharacterized protein</fullName>
    </submittedName>
</protein>
<evidence type="ECO:0000256" key="1">
    <source>
        <dbReference type="SAM" id="MobiDB-lite"/>
    </source>
</evidence>
<dbReference type="AlphaFoldDB" id="A0A382P070"/>
<feature type="region of interest" description="Disordered" evidence="1">
    <location>
        <begin position="1"/>
        <end position="25"/>
    </location>
</feature>
<feature type="non-terminal residue" evidence="2">
    <location>
        <position position="25"/>
    </location>
</feature>
<organism evidence="2">
    <name type="scientific">marine metagenome</name>
    <dbReference type="NCBI Taxonomy" id="408172"/>
    <lineage>
        <taxon>unclassified sequences</taxon>
        <taxon>metagenomes</taxon>
        <taxon>ecological metagenomes</taxon>
    </lineage>
</organism>
<reference evidence="2" key="1">
    <citation type="submission" date="2018-05" db="EMBL/GenBank/DDBJ databases">
        <authorList>
            <person name="Lanie J.A."/>
            <person name="Ng W.-L."/>
            <person name="Kazmierczak K.M."/>
            <person name="Andrzejewski T.M."/>
            <person name="Davidsen T.M."/>
            <person name="Wayne K.J."/>
            <person name="Tettelin H."/>
            <person name="Glass J.I."/>
            <person name="Rusch D."/>
            <person name="Podicherti R."/>
            <person name="Tsui H.-C.T."/>
            <person name="Winkler M.E."/>
        </authorList>
    </citation>
    <scope>NUCLEOTIDE SEQUENCE</scope>
</reference>